<evidence type="ECO:0000313" key="3">
    <source>
        <dbReference type="EMBL" id="ALX05631.1"/>
    </source>
</evidence>
<keyword evidence="1" id="KW-0472">Membrane</keyword>
<evidence type="ECO:0000313" key="4">
    <source>
        <dbReference type="Proteomes" id="UP000067689"/>
    </source>
</evidence>
<sequence length="165" mass="17401">MVGRRHRRVQGRTTHQRRREDGAAAVEFALVLPIFVALLFGIISYGWMLSYRQGISQAAAEGARVLAVAPSGSTTSLSDARAAVNRSLGSYGVTCTSAGTLTRGSEVVGTCVITPSMTCTGSTSKCAKVAISHLYRDHPLLPSFPGLGVVLPSKVSYETTAEINS</sequence>
<accession>A0A0U4C3U3</accession>
<name>A0A0U4C3U3_9ACTN</name>
<protein>
    <recommendedName>
        <fullName evidence="2">TadE-like domain-containing protein</fullName>
    </recommendedName>
</protein>
<dbReference type="InterPro" id="IPR012495">
    <property type="entry name" value="TadE-like_dom"/>
</dbReference>
<dbReference type="Pfam" id="PF07811">
    <property type="entry name" value="TadE"/>
    <property type="match status" value="1"/>
</dbReference>
<dbReference type="Proteomes" id="UP000067689">
    <property type="component" value="Chromosome"/>
</dbReference>
<feature type="domain" description="TadE-like" evidence="2">
    <location>
        <begin position="22"/>
        <end position="64"/>
    </location>
</feature>
<gene>
    <name evidence="3" type="ORF">AERYTH_13460</name>
</gene>
<dbReference type="EMBL" id="CP011502">
    <property type="protein sequence ID" value="ALX05631.1"/>
    <property type="molecule type" value="Genomic_DNA"/>
</dbReference>
<dbReference type="PATRIC" id="fig|2041.4.peg.2809"/>
<evidence type="ECO:0000259" key="2">
    <source>
        <dbReference type="Pfam" id="PF07811"/>
    </source>
</evidence>
<dbReference type="STRING" id="2041.AERYTH_13460"/>
<organism evidence="3 4">
    <name type="scientific">Aeromicrobium erythreum</name>
    <dbReference type="NCBI Taxonomy" id="2041"/>
    <lineage>
        <taxon>Bacteria</taxon>
        <taxon>Bacillati</taxon>
        <taxon>Actinomycetota</taxon>
        <taxon>Actinomycetes</taxon>
        <taxon>Propionibacteriales</taxon>
        <taxon>Nocardioidaceae</taxon>
        <taxon>Aeromicrobium</taxon>
    </lineage>
</organism>
<feature type="transmembrane region" description="Helical" evidence="1">
    <location>
        <begin position="21"/>
        <end position="47"/>
    </location>
</feature>
<dbReference type="KEGG" id="aer:AERYTH_13460"/>
<dbReference type="RefSeq" id="WP_067859715.1">
    <property type="nucleotide sequence ID" value="NZ_CP011502.1"/>
</dbReference>
<keyword evidence="1" id="KW-1133">Transmembrane helix</keyword>
<keyword evidence="1" id="KW-0812">Transmembrane</keyword>
<evidence type="ECO:0000256" key="1">
    <source>
        <dbReference type="SAM" id="Phobius"/>
    </source>
</evidence>
<keyword evidence="4" id="KW-1185">Reference proteome</keyword>
<dbReference type="AlphaFoldDB" id="A0A0U4C3U3"/>
<dbReference type="OrthoDB" id="3748403at2"/>
<proteinExistence type="predicted"/>
<reference evidence="3 4" key="1">
    <citation type="journal article" date="1991" name="Int. J. Syst. Bacteriol.">
        <title>Description of the erythromycin-producing bacterium Arthrobacter sp. strain NRRL B-3381 as Aeromicrobium erythreum gen. nov., sp. nov.</title>
        <authorList>
            <person name="Miller E.S."/>
            <person name="Woese C.R."/>
            <person name="Brenner S."/>
        </authorList>
    </citation>
    <scope>NUCLEOTIDE SEQUENCE [LARGE SCALE GENOMIC DNA]</scope>
    <source>
        <strain evidence="3 4">AR18</strain>
    </source>
</reference>